<dbReference type="Gene3D" id="2.60.40.3500">
    <property type="match status" value="1"/>
</dbReference>
<keyword evidence="1" id="KW-0677">Repeat</keyword>
<dbReference type="AlphaFoldDB" id="A0A382E9U5"/>
<dbReference type="InterPro" id="IPR011990">
    <property type="entry name" value="TPR-like_helical_dom_sf"/>
</dbReference>
<keyword evidence="3" id="KW-0802">TPR repeat</keyword>
<evidence type="ECO:0000259" key="4">
    <source>
        <dbReference type="SMART" id="SM00646"/>
    </source>
</evidence>
<dbReference type="PANTHER" id="PTHR30404">
    <property type="entry name" value="N-ACETYLMURAMOYL-L-ALANINE AMIDASE"/>
    <property type="match status" value="1"/>
</dbReference>
<dbReference type="InterPro" id="IPR021731">
    <property type="entry name" value="AMIN_dom"/>
</dbReference>
<dbReference type="PANTHER" id="PTHR30404:SF0">
    <property type="entry name" value="N-ACETYLMURAMOYL-L-ALANINE AMIDASE AMIC"/>
    <property type="match status" value="1"/>
</dbReference>
<dbReference type="InterPro" id="IPR013105">
    <property type="entry name" value="TPR_2"/>
</dbReference>
<reference evidence="5" key="1">
    <citation type="submission" date="2018-05" db="EMBL/GenBank/DDBJ databases">
        <authorList>
            <person name="Lanie J.A."/>
            <person name="Ng W.-L."/>
            <person name="Kazmierczak K.M."/>
            <person name="Andrzejewski T.M."/>
            <person name="Davidsen T.M."/>
            <person name="Wayne K.J."/>
            <person name="Tettelin H."/>
            <person name="Glass J.I."/>
            <person name="Rusch D."/>
            <person name="Podicherti R."/>
            <person name="Tsui H.-C.T."/>
            <person name="Winkler M.E."/>
        </authorList>
    </citation>
    <scope>NUCLEOTIDE SEQUENCE</scope>
</reference>
<dbReference type="Gene3D" id="1.25.40.10">
    <property type="entry name" value="Tetratricopeptide repeat domain"/>
    <property type="match status" value="1"/>
</dbReference>
<accession>A0A382E9U5</accession>
<dbReference type="PROSITE" id="PS50005">
    <property type="entry name" value="TPR"/>
    <property type="match status" value="1"/>
</dbReference>
<evidence type="ECO:0000256" key="3">
    <source>
        <dbReference type="ARBA" id="ARBA00022803"/>
    </source>
</evidence>
<name>A0A382E9U5_9ZZZZ</name>
<dbReference type="Pfam" id="PF01520">
    <property type="entry name" value="Amidase_3"/>
    <property type="match status" value="1"/>
</dbReference>
<keyword evidence="2" id="KW-0378">Hydrolase</keyword>
<dbReference type="Pfam" id="PF11741">
    <property type="entry name" value="AMIN"/>
    <property type="match status" value="1"/>
</dbReference>
<dbReference type="GO" id="GO:0030288">
    <property type="term" value="C:outer membrane-bounded periplasmic space"/>
    <property type="evidence" value="ECO:0007669"/>
    <property type="project" value="TreeGrafter"/>
</dbReference>
<dbReference type="SUPFAM" id="SSF53187">
    <property type="entry name" value="Zn-dependent exopeptidases"/>
    <property type="match status" value="1"/>
</dbReference>
<feature type="domain" description="MurNAc-LAA" evidence="4">
    <location>
        <begin position="380"/>
        <end position="533"/>
    </location>
</feature>
<dbReference type="SUPFAM" id="SSF48452">
    <property type="entry name" value="TPR-like"/>
    <property type="match status" value="1"/>
</dbReference>
<dbReference type="GO" id="GO:0008745">
    <property type="term" value="F:N-acetylmuramoyl-L-alanine amidase activity"/>
    <property type="evidence" value="ECO:0007669"/>
    <property type="project" value="InterPro"/>
</dbReference>
<dbReference type="GO" id="GO:0009253">
    <property type="term" value="P:peptidoglycan catabolic process"/>
    <property type="evidence" value="ECO:0007669"/>
    <property type="project" value="InterPro"/>
</dbReference>
<dbReference type="SMART" id="SM00646">
    <property type="entry name" value="Ami_3"/>
    <property type="match status" value="1"/>
</dbReference>
<dbReference type="CDD" id="cd02696">
    <property type="entry name" value="MurNAc-LAA"/>
    <property type="match status" value="1"/>
</dbReference>
<evidence type="ECO:0000256" key="2">
    <source>
        <dbReference type="ARBA" id="ARBA00022801"/>
    </source>
</evidence>
<organism evidence="5">
    <name type="scientific">marine metagenome</name>
    <dbReference type="NCBI Taxonomy" id="408172"/>
    <lineage>
        <taxon>unclassified sequences</taxon>
        <taxon>metagenomes</taxon>
        <taxon>ecological metagenomes</taxon>
    </lineage>
</organism>
<evidence type="ECO:0000313" key="5">
    <source>
        <dbReference type="EMBL" id="SVB47556.1"/>
    </source>
</evidence>
<dbReference type="PROSITE" id="PS50293">
    <property type="entry name" value="TPR_REGION"/>
    <property type="match status" value="1"/>
</dbReference>
<protein>
    <recommendedName>
        <fullName evidence="4">MurNAc-LAA domain-containing protein</fullName>
    </recommendedName>
</protein>
<dbReference type="FunFam" id="3.40.630.40:FF:000005">
    <property type="entry name" value="N-acetylmuramoyl-L-alanine amidase (AmiA)"/>
    <property type="match status" value="1"/>
</dbReference>
<evidence type="ECO:0000256" key="1">
    <source>
        <dbReference type="ARBA" id="ARBA00022737"/>
    </source>
</evidence>
<dbReference type="InterPro" id="IPR019734">
    <property type="entry name" value="TPR_rpt"/>
</dbReference>
<dbReference type="SMART" id="SM00028">
    <property type="entry name" value="TPR"/>
    <property type="match status" value="1"/>
</dbReference>
<dbReference type="InterPro" id="IPR050695">
    <property type="entry name" value="N-acetylmuramoyl_amidase_3"/>
</dbReference>
<sequence>FFQSKKGMHRRDQWISIIRKFGLVYKKHFPSNEAYKAIFTTGDLYEQLYSISRRDKDLDEALEAYKKTVKEFKPGRLTDDALYRQGEIFFNRGEYDAALNSFEKVLTLLPKGDVVAKARSRIPHVKSFVSTSYVPKKVFSKKIKNISRLNKNSSLTVGKKIILEKINYTVGSDSVRVEVHTNEAVTFSQGRLSEPERVYINFNETQLADSVTKNIKIGSRFLKGLRLSQFDKKNTRLVFDLNESNNLKIGVWPEGSKLFIELSDEKLPKMKLVSKPKVFVKSKNIAPVKKNKSNKEPSKVAVKVSKNRSFLLDNKKAPLIVIDAGHGGKDLGAKGHRGLREKDVNLAIALRLKDVLKSRYKYRVILTRKNDIFIPLPGRGKIANDSNADVFISVHANAASRRGAHGIETYYLGSGHNEEAKATAARENGKLVKSVKDDQTQEILASMISTTKINKSSRLASSIQSQLYQSMRKKYSGIKNLGVKEGPFFVLHDTNMASILVEVGFVTNLREESRLKQSSYLDRLASSIAKGIAKFVQDFDPMI</sequence>
<dbReference type="InterPro" id="IPR002508">
    <property type="entry name" value="MurNAc-LAA_cat"/>
</dbReference>
<feature type="non-terminal residue" evidence="5">
    <location>
        <position position="1"/>
    </location>
</feature>
<dbReference type="Gene3D" id="3.40.630.40">
    <property type="entry name" value="Zn-dependent exopeptidases"/>
    <property type="match status" value="1"/>
</dbReference>
<dbReference type="EMBL" id="UINC01043473">
    <property type="protein sequence ID" value="SVB47556.1"/>
    <property type="molecule type" value="Genomic_DNA"/>
</dbReference>
<dbReference type="Pfam" id="PF07719">
    <property type="entry name" value="TPR_2"/>
    <property type="match status" value="1"/>
</dbReference>
<proteinExistence type="predicted"/>
<gene>
    <name evidence="5" type="ORF">METZ01_LOCUS200410</name>
</gene>